<evidence type="ECO:0000313" key="3">
    <source>
        <dbReference type="Proteomes" id="UP000311919"/>
    </source>
</evidence>
<reference evidence="1" key="2">
    <citation type="journal article" date="2006" name="PLoS Pathog.">
        <title>New perspectives on host-parasite interplay by comparative transcriptomic and proteomic analyses of Schistosoma japonicum.</title>
        <authorList>
            <person name="Liu F."/>
            <person name="Lu J."/>
            <person name="Hu W."/>
            <person name="Wang S.Y."/>
            <person name="Cui S.J."/>
            <person name="Chi M."/>
            <person name="Yan Q."/>
            <person name="Wang X.R."/>
            <person name="Song H.D."/>
            <person name="Xu X.N."/>
            <person name="Wang J.J."/>
            <person name="Zhang X.L."/>
            <person name="Zhang X."/>
            <person name="Wang Z.Q."/>
            <person name="Xue C.L."/>
            <person name="Brindley P.J."/>
            <person name="McManus D.P."/>
            <person name="Yang P.Y."/>
            <person name="Feng Z."/>
            <person name="Chen Z."/>
            <person name="Han Z.G."/>
        </authorList>
    </citation>
    <scope>NUCLEOTIDE SEQUENCE</scope>
</reference>
<dbReference type="EMBL" id="SKCS01000333">
    <property type="protein sequence ID" value="TNN10932.1"/>
    <property type="molecule type" value="Genomic_DNA"/>
</dbReference>
<name>Q5BR29_SCHJA</name>
<dbReference type="AlphaFoldDB" id="Q5BR29"/>
<keyword evidence="3" id="KW-1185">Reference proteome</keyword>
<sequence>MELSIDYNLSRLTISLYFHFPNILFLFRCHPSSTENNIFLDIIGTYGNLRNCLTKSTGLLKEYLQEDNLDVKLKDVLAIIAKRWNRRTRKLCT</sequence>
<evidence type="ECO:0000313" key="2">
    <source>
        <dbReference type="EMBL" id="TNN10932.1"/>
    </source>
</evidence>
<reference evidence="2 3" key="3">
    <citation type="submission" date="2019-03" db="EMBL/GenBank/DDBJ databases">
        <title>An improved genome assembly of the fluke Schistosoma japonicum.</title>
        <authorList>
            <person name="Hu W."/>
            <person name="Luo F."/>
            <person name="Yin M."/>
            <person name="Mo X."/>
            <person name="Sun C."/>
            <person name="Wu Q."/>
            <person name="Zhu B."/>
            <person name="Xiang M."/>
            <person name="Wang J."/>
            <person name="Wang Y."/>
            <person name="Zhang T."/>
            <person name="Xu B."/>
            <person name="Zheng H."/>
            <person name="Feng Z."/>
        </authorList>
    </citation>
    <scope>NUCLEOTIDE SEQUENCE [LARGE SCALE GENOMIC DNA]</scope>
    <source>
        <strain evidence="2">HuSjv2</strain>
        <tissue evidence="2">Worms</tissue>
    </source>
</reference>
<dbReference type="Proteomes" id="UP000311919">
    <property type="component" value="Unassembled WGS sequence"/>
</dbReference>
<protein>
    <submittedName>
        <fullName evidence="1">SJCHGC09710 protein</fullName>
    </submittedName>
</protein>
<reference evidence="1" key="1">
    <citation type="submission" date="2005-01" db="EMBL/GenBank/DDBJ databases">
        <authorList>
            <person name="Han Z."/>
        </authorList>
    </citation>
    <scope>NUCLEOTIDE SEQUENCE</scope>
</reference>
<gene>
    <name evidence="2" type="ORF">EWB00_005042</name>
</gene>
<organism evidence="1">
    <name type="scientific">Schistosoma japonicum</name>
    <name type="common">Blood fluke</name>
    <dbReference type="NCBI Taxonomy" id="6182"/>
    <lineage>
        <taxon>Eukaryota</taxon>
        <taxon>Metazoa</taxon>
        <taxon>Spiralia</taxon>
        <taxon>Lophotrochozoa</taxon>
        <taxon>Platyhelminthes</taxon>
        <taxon>Trematoda</taxon>
        <taxon>Digenea</taxon>
        <taxon>Strigeidida</taxon>
        <taxon>Schistosomatoidea</taxon>
        <taxon>Schistosomatidae</taxon>
        <taxon>Schistosoma</taxon>
    </lineage>
</organism>
<accession>Q5BR29</accession>
<dbReference type="EMBL" id="AY915786">
    <property type="protein sequence ID" value="AAX31007.1"/>
    <property type="molecule type" value="mRNA"/>
</dbReference>
<evidence type="ECO:0000313" key="1">
    <source>
        <dbReference type="EMBL" id="AAX31007.1"/>
    </source>
</evidence>
<proteinExistence type="evidence at transcript level"/>